<feature type="domain" description="FAD-dependent urate hydroxylase HpyO/Asp monooxygenase CreE-like FAD/NAD(P)-binding" evidence="1">
    <location>
        <begin position="9"/>
        <end position="187"/>
    </location>
</feature>
<dbReference type="SUPFAM" id="SSF51905">
    <property type="entry name" value="FAD/NAD(P)-binding domain"/>
    <property type="match status" value="1"/>
</dbReference>
<dbReference type="OrthoDB" id="5084692at2759"/>
<dbReference type="EMBL" id="JAANBB010000409">
    <property type="protein sequence ID" value="KAF7542849.1"/>
    <property type="molecule type" value="Genomic_DNA"/>
</dbReference>
<evidence type="ECO:0000259" key="1">
    <source>
        <dbReference type="Pfam" id="PF13454"/>
    </source>
</evidence>
<dbReference type="AlphaFoldDB" id="A0A9P5LBV5"/>
<evidence type="ECO:0000313" key="2">
    <source>
        <dbReference type="EMBL" id="KAF7542849.1"/>
    </source>
</evidence>
<sequence>MPRTSPRFAIVGGGLSGVACLNGLVNALIASDVEGVSIAIFEPSDLVGPGVPYRPAQPYCWLLNHEADHLGTLNGGDDGFLNWIAANRESLSQNYSQAMQRGWVPTDPSDSLIAVDPKAYYPRSLFGRFLNHCFYDIKKQAEAKSIHVEVITQAVHAMDDQDDGQIRICDGEGNNYLFDQAVLASGHTYGPPNPQFTAQNTYINNIYVEKQRNSATTNLSDTGEDPDKPRHLGRVAVKGTGLSANDATLWLLEQQELGNLTFDQIVMVSRRGQLRKTRVKTAEYRLQYLTQDILETRVRAHGSIAISWLLPLLRNEMEAAYGGKSLNWQDIWNPRTSDIQSHLAESIREVTSERVSPWRSVLLAFADVRQYVFEHLVDTDKRRYFEELYTLYHSYQAPMPIISAQRLWEAMDSGLLKVEAGLIDIVPSSTAGKYCLTFLAGEDGRPVLTHGCKDSKLPSGARKHDLEADYLIEAIGQARGAQHFNKPYPHLFDAQILQAHQWGGIHVNPETRQPIKANGQRWENVWQLGINNQGDVLTSTNAPNNIADGLLIGLSMVNQWEEKQKLQRPSANIMSATTTWTPSSLKEMNVQQVIRTVIHIFNLKAWLA</sequence>
<dbReference type="InterPro" id="IPR052189">
    <property type="entry name" value="L-asp_N-monooxygenase_NS-form"/>
</dbReference>
<accession>A0A9P5LBV5</accession>
<name>A0A9P5LBV5_9HYPO</name>
<protein>
    <recommendedName>
        <fullName evidence="1">FAD-dependent urate hydroxylase HpyO/Asp monooxygenase CreE-like FAD/NAD(P)-binding domain-containing protein</fullName>
    </recommendedName>
</protein>
<dbReference type="Proteomes" id="UP000722485">
    <property type="component" value="Unassembled WGS sequence"/>
</dbReference>
<dbReference type="Pfam" id="PF13454">
    <property type="entry name" value="NAD_binding_9"/>
    <property type="match status" value="1"/>
</dbReference>
<dbReference type="InterPro" id="IPR038732">
    <property type="entry name" value="HpyO/CreE_NAD-binding"/>
</dbReference>
<dbReference type="InterPro" id="IPR036188">
    <property type="entry name" value="FAD/NAD-bd_sf"/>
</dbReference>
<dbReference type="PANTHER" id="PTHR40254:SF1">
    <property type="entry name" value="BLR0577 PROTEIN"/>
    <property type="match status" value="1"/>
</dbReference>
<keyword evidence="3" id="KW-1185">Reference proteome</keyword>
<dbReference type="PANTHER" id="PTHR40254">
    <property type="entry name" value="BLR0577 PROTEIN"/>
    <property type="match status" value="1"/>
</dbReference>
<proteinExistence type="predicted"/>
<organism evidence="2 3">
    <name type="scientific">Cylindrodendrum hubeiense</name>
    <dbReference type="NCBI Taxonomy" id="595255"/>
    <lineage>
        <taxon>Eukaryota</taxon>
        <taxon>Fungi</taxon>
        <taxon>Dikarya</taxon>
        <taxon>Ascomycota</taxon>
        <taxon>Pezizomycotina</taxon>
        <taxon>Sordariomycetes</taxon>
        <taxon>Hypocreomycetidae</taxon>
        <taxon>Hypocreales</taxon>
        <taxon>Nectriaceae</taxon>
        <taxon>Cylindrodendrum</taxon>
    </lineage>
</organism>
<dbReference type="Gene3D" id="3.50.50.60">
    <property type="entry name" value="FAD/NAD(P)-binding domain"/>
    <property type="match status" value="1"/>
</dbReference>
<comment type="caution">
    <text evidence="2">The sequence shown here is derived from an EMBL/GenBank/DDBJ whole genome shotgun (WGS) entry which is preliminary data.</text>
</comment>
<evidence type="ECO:0000313" key="3">
    <source>
        <dbReference type="Proteomes" id="UP000722485"/>
    </source>
</evidence>
<reference evidence="2" key="1">
    <citation type="submission" date="2020-03" db="EMBL/GenBank/DDBJ databases">
        <title>Draft Genome Sequence of Cylindrodendrum hubeiense.</title>
        <authorList>
            <person name="Buettner E."/>
            <person name="Kellner H."/>
        </authorList>
    </citation>
    <scope>NUCLEOTIDE SEQUENCE</scope>
    <source>
        <strain evidence="2">IHI 201604</strain>
    </source>
</reference>
<dbReference type="PROSITE" id="PS51257">
    <property type="entry name" value="PROKAR_LIPOPROTEIN"/>
    <property type="match status" value="1"/>
</dbReference>
<gene>
    <name evidence="2" type="ORF">G7Z17_g11223</name>
</gene>